<organism evidence="1 2">
    <name type="scientific">Vairimorpha apis BRL 01</name>
    <dbReference type="NCBI Taxonomy" id="1037528"/>
    <lineage>
        <taxon>Eukaryota</taxon>
        <taxon>Fungi</taxon>
        <taxon>Fungi incertae sedis</taxon>
        <taxon>Microsporidia</taxon>
        <taxon>Nosematidae</taxon>
        <taxon>Vairimorpha</taxon>
    </lineage>
</organism>
<evidence type="ECO:0000313" key="1">
    <source>
        <dbReference type="EMBL" id="EQB62182.1"/>
    </source>
</evidence>
<dbReference type="EMBL" id="KE646964">
    <property type="protein sequence ID" value="EQB62182.1"/>
    <property type="molecule type" value="Genomic_DNA"/>
</dbReference>
<name>T0L3W2_9MICR</name>
<protein>
    <submittedName>
        <fullName evidence="1">Uncharacterized protein</fullName>
    </submittedName>
</protein>
<dbReference type="OrthoDB" id="2190706at2759"/>
<dbReference type="HOGENOM" id="CLU_1825813_0_0_1"/>
<dbReference type="AlphaFoldDB" id="T0L3W2"/>
<sequence length="141" mass="17249">MEDLIEFFEFIPVNFVNELDTEITTVFLTELKNDSQIMHDMFCEDVEFDLYNEIINKQLQLINEIQMLVYEKDIQETIVNVCCTKDKYSKLLEYVNLHIFYENDEENFNCLLEYREIRSDILKKEWEKLKMIKPYLYNQNN</sequence>
<keyword evidence="2" id="KW-1185">Reference proteome</keyword>
<reference evidence="1 2" key="1">
    <citation type="journal article" date="2013" name="BMC Genomics">
        <title>Genome sequencing and comparative genomics of honey bee microsporidia, Nosema apis reveal novel insights into host-parasite interactions.</title>
        <authorList>
            <person name="Chen Yp."/>
            <person name="Pettis J.S."/>
            <person name="Zhao Y."/>
            <person name="Liu X."/>
            <person name="Tallon L.J."/>
            <person name="Sadzewicz L.D."/>
            <person name="Li R."/>
            <person name="Zheng H."/>
            <person name="Huang S."/>
            <person name="Zhang X."/>
            <person name="Hamilton M.C."/>
            <person name="Pernal S.F."/>
            <person name="Melathopoulos A.P."/>
            <person name="Yan X."/>
            <person name="Evans J.D."/>
        </authorList>
    </citation>
    <scope>NUCLEOTIDE SEQUENCE [LARGE SCALE GENOMIC DNA]</scope>
    <source>
        <strain evidence="1 2">BRL 01</strain>
    </source>
</reference>
<dbReference type="VEuPathDB" id="MicrosporidiaDB:NAPIS_ORF00242"/>
<proteinExistence type="predicted"/>
<dbReference type="Proteomes" id="UP000053780">
    <property type="component" value="Unassembled WGS sequence"/>
</dbReference>
<accession>T0L3W2</accession>
<evidence type="ECO:0000313" key="2">
    <source>
        <dbReference type="Proteomes" id="UP000053780"/>
    </source>
</evidence>
<gene>
    <name evidence="1" type="ORF">NAPIS_ORF00242</name>
</gene>